<sequence length="106" mass="11128">MVTVASTEEFGTTEAAPADVDSTMVSHVAESLDADMMTLDIYEGATSGRLYVAATNGYECVTVNSTGLSVTHIETPTESLTELFRIEPDPGETVSDAVDTLSFAGD</sequence>
<protein>
    <submittedName>
        <fullName evidence="1">Uncharacterized protein</fullName>
    </submittedName>
</protein>
<name>U1N976_9EURY</name>
<proteinExistence type="predicted"/>
<dbReference type="EMBL" id="KE356560">
    <property type="protein sequence ID" value="ERG93093.1"/>
    <property type="molecule type" value="Genomic_DNA"/>
</dbReference>
<dbReference type="Proteomes" id="UP000030649">
    <property type="component" value="Unassembled WGS sequence"/>
</dbReference>
<accession>U1N976</accession>
<dbReference type="HOGENOM" id="CLU_2217013_0_0_2"/>
<dbReference type="AlphaFoldDB" id="U1N976"/>
<reference evidence="1 2" key="1">
    <citation type="journal article" date="2013" name="PLoS ONE">
        <title>Assembly-driven community genomics of a hypersaline microbial ecosystem.</title>
        <authorList>
            <person name="Podell S."/>
            <person name="Ugalde J.A."/>
            <person name="Narasingarao P."/>
            <person name="Banfield J.F."/>
            <person name="Heidelberg K.B."/>
            <person name="Allen E.E."/>
        </authorList>
    </citation>
    <scope>NUCLEOTIDE SEQUENCE [LARGE SCALE GENOMIC DNA]</scope>
    <source>
        <strain evidence="2">J07HQW1</strain>
    </source>
</reference>
<evidence type="ECO:0000313" key="1">
    <source>
        <dbReference type="EMBL" id="ERG93093.1"/>
    </source>
</evidence>
<organism evidence="1 2">
    <name type="scientific">Haloquadratum walsbyi J07HQW1</name>
    <dbReference type="NCBI Taxonomy" id="1238424"/>
    <lineage>
        <taxon>Archaea</taxon>
        <taxon>Methanobacteriati</taxon>
        <taxon>Methanobacteriota</taxon>
        <taxon>Stenosarchaea group</taxon>
        <taxon>Halobacteria</taxon>
        <taxon>Halobacteriales</taxon>
        <taxon>Haloferacaceae</taxon>
        <taxon>Haloquadratum</taxon>
    </lineage>
</organism>
<evidence type="ECO:0000313" key="2">
    <source>
        <dbReference type="Proteomes" id="UP000030649"/>
    </source>
</evidence>
<gene>
    <name evidence="1" type="ORF">J07HQW1_03148</name>
</gene>